<dbReference type="EMBL" id="AP012544">
    <property type="protein sequence ID" value="BAN75364.1"/>
    <property type="molecule type" value="Genomic_DNA"/>
</dbReference>
<organism evidence="1 2">
    <name type="scientific">Lacticaseibacillus casei DSM 20011 = JCM 1134 = ATCC 393</name>
    <dbReference type="NCBI Taxonomy" id="1423732"/>
    <lineage>
        <taxon>Bacteria</taxon>
        <taxon>Bacillati</taxon>
        <taxon>Bacillota</taxon>
        <taxon>Bacilli</taxon>
        <taxon>Lactobacillales</taxon>
        <taxon>Lactobacillaceae</taxon>
        <taxon>Lacticaseibacillus</taxon>
    </lineage>
</organism>
<sequence length="103" mass="11136">MLIKDVGSLPGISDLINTVQSLASKAGKLKTKDIKLFRGARFNPFDAIVSAQDGNGKDISKSNIKVEGNIYTNLPGKFYVKHSFVNEMNDNEVVTGYATVTVA</sequence>
<accession>A0AAD1ETI0</accession>
<dbReference type="AlphaFoldDB" id="A0AAD1ETI0"/>
<dbReference type="Proteomes" id="UP000015560">
    <property type="component" value="Chromosome"/>
</dbReference>
<protein>
    <submittedName>
        <fullName evidence="1">Uncharacterized protein</fullName>
    </submittedName>
</protein>
<evidence type="ECO:0000313" key="1">
    <source>
        <dbReference type="EMBL" id="BAN75364.1"/>
    </source>
</evidence>
<gene>
    <name evidence="1" type="ORF">LBCZ_2196</name>
</gene>
<name>A0AAD1ETI0_LACCA</name>
<dbReference type="Gene3D" id="2.60.40.10">
    <property type="entry name" value="Immunoglobulins"/>
    <property type="match status" value="1"/>
</dbReference>
<proteinExistence type="predicted"/>
<evidence type="ECO:0000313" key="2">
    <source>
        <dbReference type="Proteomes" id="UP000015560"/>
    </source>
</evidence>
<dbReference type="InterPro" id="IPR013783">
    <property type="entry name" value="Ig-like_fold"/>
</dbReference>
<reference evidence="1 2" key="1">
    <citation type="journal article" date="2013" name="PLoS ONE">
        <title>Genomic Adaptation of the Lactobacillus casei Group.</title>
        <authorList>
            <person name="Toh H."/>
            <person name="Oshima K."/>
            <person name="Nakano A."/>
            <person name="Takahata M."/>
            <person name="Murakami M."/>
            <person name="Takaki T."/>
            <person name="Nishiyama H."/>
            <person name="Igimi S."/>
            <person name="Hattori M."/>
            <person name="Morita H."/>
        </authorList>
    </citation>
    <scope>NUCLEOTIDE SEQUENCE [LARGE SCALE GENOMIC DNA]</scope>
    <source>
        <strain evidence="1 2">ATCC 393</strain>
    </source>
</reference>